<dbReference type="EMBL" id="CM047588">
    <property type="protein sequence ID" value="KAI9905409.1"/>
    <property type="molecule type" value="Genomic_DNA"/>
</dbReference>
<reference evidence="1 2" key="1">
    <citation type="journal article" date="2022" name="bioRxiv">
        <title>The genome of the oomycete Peronosclerospora sorghi, a cosmopolitan pathogen of maize and sorghum, is inflated with dispersed pseudogenes.</title>
        <authorList>
            <person name="Fletcher K."/>
            <person name="Martin F."/>
            <person name="Isakeit T."/>
            <person name="Cavanaugh K."/>
            <person name="Magill C."/>
            <person name="Michelmore R."/>
        </authorList>
    </citation>
    <scope>NUCLEOTIDE SEQUENCE [LARGE SCALE GENOMIC DNA]</scope>
    <source>
        <strain evidence="1">P6</strain>
    </source>
</reference>
<comment type="caution">
    <text evidence="1">The sequence shown here is derived from an EMBL/GenBank/DDBJ whole genome shotgun (WGS) entry which is preliminary data.</text>
</comment>
<protein>
    <submittedName>
        <fullName evidence="1">Uncharacterized protein</fullName>
    </submittedName>
</protein>
<sequence>MTALASRFWSEELEDDVFFSLQPCGPLQPRPVGEALHDEKPYVLLHWDFLYMSPGASVDKYLLVVKDDASHFVMLFPCANAIAEATFDCLLEWFATFGLVKTWVTDQGTLFKNVVTKQLQHALGAHHHFTASRSPWAN</sequence>
<accession>A0ACC0VG55</accession>
<evidence type="ECO:0000313" key="1">
    <source>
        <dbReference type="EMBL" id="KAI9905409.1"/>
    </source>
</evidence>
<dbReference type="Proteomes" id="UP001163321">
    <property type="component" value="Chromosome 9"/>
</dbReference>
<gene>
    <name evidence="1" type="ORF">PsorP6_013623</name>
</gene>
<keyword evidence="2" id="KW-1185">Reference proteome</keyword>
<organism evidence="1 2">
    <name type="scientific">Peronosclerospora sorghi</name>
    <dbReference type="NCBI Taxonomy" id="230839"/>
    <lineage>
        <taxon>Eukaryota</taxon>
        <taxon>Sar</taxon>
        <taxon>Stramenopiles</taxon>
        <taxon>Oomycota</taxon>
        <taxon>Peronosporomycetes</taxon>
        <taxon>Peronosporales</taxon>
        <taxon>Peronosporaceae</taxon>
        <taxon>Peronosclerospora</taxon>
    </lineage>
</organism>
<evidence type="ECO:0000313" key="2">
    <source>
        <dbReference type="Proteomes" id="UP001163321"/>
    </source>
</evidence>
<proteinExistence type="predicted"/>
<name>A0ACC0VG55_9STRA</name>